<proteinExistence type="predicted"/>
<evidence type="ECO:0000313" key="1">
    <source>
        <dbReference type="EMBL" id="MCE3216541.1"/>
    </source>
</evidence>
<organism evidence="1 2">
    <name type="scientific">Datura stramonium</name>
    <name type="common">Jimsonweed</name>
    <name type="synonym">Common thornapple</name>
    <dbReference type="NCBI Taxonomy" id="4076"/>
    <lineage>
        <taxon>Eukaryota</taxon>
        <taxon>Viridiplantae</taxon>
        <taxon>Streptophyta</taxon>
        <taxon>Embryophyta</taxon>
        <taxon>Tracheophyta</taxon>
        <taxon>Spermatophyta</taxon>
        <taxon>Magnoliopsida</taxon>
        <taxon>eudicotyledons</taxon>
        <taxon>Gunneridae</taxon>
        <taxon>Pentapetalae</taxon>
        <taxon>asterids</taxon>
        <taxon>lamiids</taxon>
        <taxon>Solanales</taxon>
        <taxon>Solanaceae</taxon>
        <taxon>Solanoideae</taxon>
        <taxon>Datureae</taxon>
        <taxon>Datura</taxon>
    </lineage>
</organism>
<reference evidence="1 2" key="1">
    <citation type="journal article" date="2021" name="BMC Genomics">
        <title>Datura genome reveals duplications of psychoactive alkaloid biosynthetic genes and high mutation rate following tissue culture.</title>
        <authorList>
            <person name="Rajewski A."/>
            <person name="Carter-House D."/>
            <person name="Stajich J."/>
            <person name="Litt A."/>
        </authorList>
    </citation>
    <scope>NUCLEOTIDE SEQUENCE [LARGE SCALE GENOMIC DNA]</scope>
    <source>
        <strain evidence="1">AR-01</strain>
    </source>
</reference>
<dbReference type="EMBL" id="JACEIK010013501">
    <property type="protein sequence ID" value="MCE3216541.1"/>
    <property type="molecule type" value="Genomic_DNA"/>
</dbReference>
<gene>
    <name evidence="1" type="ORF">HAX54_006841</name>
</gene>
<comment type="caution">
    <text evidence="1">The sequence shown here is derived from an EMBL/GenBank/DDBJ whole genome shotgun (WGS) entry which is preliminary data.</text>
</comment>
<evidence type="ECO:0000313" key="2">
    <source>
        <dbReference type="Proteomes" id="UP000823775"/>
    </source>
</evidence>
<accession>A0ABS8WWG1</accession>
<sequence>MEEYYISFKEKHIIHAEAQFDAKYFKTACPNISYKIGMRDWGPFTIPVDPYFPELVWEFYASYRERQQLLKHKGRTEAFPCLTSSAIKKALQPAKDKLTSLCSTVDVLESKVDDGQ</sequence>
<dbReference type="Proteomes" id="UP000823775">
    <property type="component" value="Unassembled WGS sequence"/>
</dbReference>
<name>A0ABS8WWG1_DATST</name>
<protein>
    <submittedName>
        <fullName evidence="1">Uncharacterized protein</fullName>
    </submittedName>
</protein>
<keyword evidence="2" id="KW-1185">Reference proteome</keyword>